<evidence type="ECO:0000256" key="1">
    <source>
        <dbReference type="ARBA" id="ARBA00005500"/>
    </source>
</evidence>
<evidence type="ECO:0000256" key="6">
    <source>
        <dbReference type="RuleBase" id="RU364120"/>
    </source>
</evidence>
<keyword evidence="2 6" id="KW-0812">Transmembrane</keyword>
<evidence type="ECO:0000256" key="4">
    <source>
        <dbReference type="ARBA" id="ARBA00022989"/>
    </source>
</evidence>
<dbReference type="HOGENOM" id="CLU_182424_2_0_1"/>
<evidence type="ECO:0000313" key="7">
    <source>
        <dbReference type="EMBL" id="KIM32388.1"/>
    </source>
</evidence>
<keyword evidence="8" id="KW-1185">Reference proteome</keyword>
<organism evidence="7 8">
    <name type="scientific">Serendipita vermifera MAFF 305830</name>
    <dbReference type="NCBI Taxonomy" id="933852"/>
    <lineage>
        <taxon>Eukaryota</taxon>
        <taxon>Fungi</taxon>
        <taxon>Dikarya</taxon>
        <taxon>Basidiomycota</taxon>
        <taxon>Agaricomycotina</taxon>
        <taxon>Agaricomycetes</taxon>
        <taxon>Sebacinales</taxon>
        <taxon>Serendipitaceae</taxon>
        <taxon>Serendipita</taxon>
    </lineage>
</organism>
<reference evidence="7 8" key="1">
    <citation type="submission" date="2014-04" db="EMBL/GenBank/DDBJ databases">
        <authorList>
            <consortium name="DOE Joint Genome Institute"/>
            <person name="Kuo A."/>
            <person name="Zuccaro A."/>
            <person name="Kohler A."/>
            <person name="Nagy L.G."/>
            <person name="Floudas D."/>
            <person name="Copeland A."/>
            <person name="Barry K.W."/>
            <person name="Cichocki N."/>
            <person name="Veneault-Fourrey C."/>
            <person name="LaButti K."/>
            <person name="Lindquist E.A."/>
            <person name="Lipzen A."/>
            <person name="Lundell T."/>
            <person name="Morin E."/>
            <person name="Murat C."/>
            <person name="Sun H."/>
            <person name="Tunlid A."/>
            <person name="Henrissat B."/>
            <person name="Grigoriev I.V."/>
            <person name="Hibbett D.S."/>
            <person name="Martin F."/>
            <person name="Nordberg H.P."/>
            <person name="Cantor M.N."/>
            <person name="Hua S.X."/>
        </authorList>
    </citation>
    <scope>NUCLEOTIDE SEQUENCE [LARGE SCALE GENOMIC DNA]</scope>
    <source>
        <strain evidence="7 8">MAFF 305830</strain>
    </source>
</reference>
<reference evidence="8" key="2">
    <citation type="submission" date="2015-01" db="EMBL/GenBank/DDBJ databases">
        <title>Evolutionary Origins and Diversification of the Mycorrhizal Mutualists.</title>
        <authorList>
            <consortium name="DOE Joint Genome Institute"/>
            <consortium name="Mycorrhizal Genomics Consortium"/>
            <person name="Kohler A."/>
            <person name="Kuo A."/>
            <person name="Nagy L.G."/>
            <person name="Floudas D."/>
            <person name="Copeland A."/>
            <person name="Barry K.W."/>
            <person name="Cichocki N."/>
            <person name="Veneault-Fourrey C."/>
            <person name="LaButti K."/>
            <person name="Lindquist E.A."/>
            <person name="Lipzen A."/>
            <person name="Lundell T."/>
            <person name="Morin E."/>
            <person name="Murat C."/>
            <person name="Riley R."/>
            <person name="Ohm R."/>
            <person name="Sun H."/>
            <person name="Tunlid A."/>
            <person name="Henrissat B."/>
            <person name="Grigoriev I.V."/>
            <person name="Hibbett D.S."/>
            <person name="Martin F."/>
        </authorList>
    </citation>
    <scope>NUCLEOTIDE SEQUENCE [LARGE SCALE GENOMIC DNA]</scope>
    <source>
        <strain evidence="8">MAFF 305830</strain>
    </source>
</reference>
<dbReference type="Pfam" id="PF06624">
    <property type="entry name" value="RAMP4"/>
    <property type="match status" value="1"/>
</dbReference>
<comment type="function">
    <text evidence="6">Interacts with target proteins during translocation into the lumen of the endoplasmic reticulum. Protects unfolded target proteins against degradation and facilitate correct glycosylation.</text>
</comment>
<comment type="subcellular location">
    <subcellularLocation>
        <location evidence="6">Membrane</location>
        <topology evidence="6">Single-pass membrane protein</topology>
    </subcellularLocation>
    <subcellularLocation>
        <location evidence="6">Endoplasmic reticulum membrane</location>
        <topology evidence="6">Single-pass membrane protein</topology>
    </subcellularLocation>
</comment>
<dbReference type="EMBL" id="KN824280">
    <property type="protein sequence ID" value="KIM32388.1"/>
    <property type="molecule type" value="Genomic_DNA"/>
</dbReference>
<protein>
    <recommendedName>
        <fullName evidence="6">Stress-associated endoplasmic reticulum protein</fullName>
    </recommendedName>
</protein>
<name>A0A0C2X2A4_SERVB</name>
<comment type="similarity">
    <text evidence="1 6">Belongs to the RAMP4 family.</text>
</comment>
<evidence type="ECO:0000256" key="2">
    <source>
        <dbReference type="ARBA" id="ARBA00022692"/>
    </source>
</evidence>
<keyword evidence="5 6" id="KW-0472">Membrane</keyword>
<keyword evidence="3 6" id="KW-0256">Endoplasmic reticulum</keyword>
<dbReference type="Proteomes" id="UP000054097">
    <property type="component" value="Unassembled WGS sequence"/>
</dbReference>
<dbReference type="InterPro" id="IPR010580">
    <property type="entry name" value="ER_stress-assoc"/>
</dbReference>
<dbReference type="AlphaFoldDB" id="A0A0C2X2A4"/>
<evidence type="ECO:0000313" key="8">
    <source>
        <dbReference type="Proteomes" id="UP000054097"/>
    </source>
</evidence>
<feature type="transmembrane region" description="Helical" evidence="6">
    <location>
        <begin position="39"/>
        <end position="60"/>
    </location>
</feature>
<accession>A0A0C2X2A4</accession>
<gene>
    <name evidence="7" type="ORF">M408DRAFT_218133</name>
</gene>
<proteinExistence type="inferred from homology"/>
<evidence type="ECO:0000256" key="3">
    <source>
        <dbReference type="ARBA" id="ARBA00022824"/>
    </source>
</evidence>
<sequence>MPTAFEMRQKNEKFANNVRAGKTAVQPSTRDRLQKKSPIGYTALAVLIFVLAGAGVLQLLNMFFK</sequence>
<evidence type="ECO:0000256" key="5">
    <source>
        <dbReference type="ARBA" id="ARBA00023136"/>
    </source>
</evidence>
<keyword evidence="4 6" id="KW-1133">Transmembrane helix</keyword>
<dbReference type="OrthoDB" id="16679at2759"/>
<dbReference type="GO" id="GO:0005789">
    <property type="term" value="C:endoplasmic reticulum membrane"/>
    <property type="evidence" value="ECO:0007669"/>
    <property type="project" value="UniProtKB-SubCell"/>
</dbReference>